<sequence length="365" mass="38938">MTDALRTLAADLCDRVLDAHRSAQAEALERTGSVRVLFESRGQGAGDETFALDERCEAAVDAWARDHARAGPLSVLTEDRGWRHFGPDPGRDGASIELASFDHGGPRLAVDPVDGTRNIACDLRSAWTVVSACGPGPGTPRARDVTHGTVSELPVTAAASARRFVADEGRGAAVESRACVLGEPIGAPCAPSVLRVDTSDEPRGYLPFFRYDPHLRPAAVALESDFLERLIEHEGASARHLYDDQYISSAGQLVLLALGTYRFVCDPRPLLGARTSTAATTSKPYDLAGALVLAREAGCVVTPLDAHQLPPADGSALPFDFPLDTSAQVGFVGYHNPATARRFAPHLVHALERAAPHRQPHADRP</sequence>
<evidence type="ECO:0000313" key="2">
    <source>
        <dbReference type="Proteomes" id="UP000319342"/>
    </source>
</evidence>
<dbReference type="Gene3D" id="3.30.540.10">
    <property type="entry name" value="Fructose-1,6-Bisphosphatase, subunit A, domain 1"/>
    <property type="match status" value="1"/>
</dbReference>
<name>A0A518CYV3_9BACT</name>
<keyword evidence="2" id="KW-1185">Reference proteome</keyword>
<accession>A0A518CYV3</accession>
<evidence type="ECO:0000313" key="1">
    <source>
        <dbReference type="EMBL" id="QDU84396.1"/>
    </source>
</evidence>
<gene>
    <name evidence="1" type="ORF">Pla163_15030</name>
</gene>
<organism evidence="1 2">
    <name type="scientific">Rohdeia mirabilis</name>
    <dbReference type="NCBI Taxonomy" id="2528008"/>
    <lineage>
        <taxon>Bacteria</taxon>
        <taxon>Pseudomonadati</taxon>
        <taxon>Planctomycetota</taxon>
        <taxon>Planctomycetia</taxon>
        <taxon>Planctomycetia incertae sedis</taxon>
        <taxon>Rohdeia</taxon>
    </lineage>
</organism>
<reference evidence="1 2" key="1">
    <citation type="submission" date="2019-02" db="EMBL/GenBank/DDBJ databases">
        <title>Deep-cultivation of Planctomycetes and their phenomic and genomic characterization uncovers novel biology.</title>
        <authorList>
            <person name="Wiegand S."/>
            <person name="Jogler M."/>
            <person name="Boedeker C."/>
            <person name="Pinto D."/>
            <person name="Vollmers J."/>
            <person name="Rivas-Marin E."/>
            <person name="Kohn T."/>
            <person name="Peeters S.H."/>
            <person name="Heuer A."/>
            <person name="Rast P."/>
            <person name="Oberbeckmann S."/>
            <person name="Bunk B."/>
            <person name="Jeske O."/>
            <person name="Meyerdierks A."/>
            <person name="Storesund J.E."/>
            <person name="Kallscheuer N."/>
            <person name="Luecker S."/>
            <person name="Lage O.M."/>
            <person name="Pohl T."/>
            <person name="Merkel B.J."/>
            <person name="Hornburger P."/>
            <person name="Mueller R.-W."/>
            <person name="Bruemmer F."/>
            <person name="Labrenz M."/>
            <person name="Spormann A.M."/>
            <person name="Op den Camp H."/>
            <person name="Overmann J."/>
            <person name="Amann R."/>
            <person name="Jetten M.S.M."/>
            <person name="Mascher T."/>
            <person name="Medema M.H."/>
            <person name="Devos D.P."/>
            <person name="Kaster A.-K."/>
            <person name="Ovreas L."/>
            <person name="Rohde M."/>
            <person name="Galperin M.Y."/>
            <person name="Jogler C."/>
        </authorList>
    </citation>
    <scope>NUCLEOTIDE SEQUENCE [LARGE SCALE GENOMIC DNA]</scope>
    <source>
        <strain evidence="1 2">Pla163</strain>
    </source>
</reference>
<dbReference type="EMBL" id="CP036290">
    <property type="protein sequence ID" value="QDU84396.1"/>
    <property type="molecule type" value="Genomic_DNA"/>
</dbReference>
<dbReference type="Proteomes" id="UP000319342">
    <property type="component" value="Chromosome"/>
</dbReference>
<dbReference type="RefSeq" id="WP_419186422.1">
    <property type="nucleotide sequence ID" value="NZ_CP036290.1"/>
</dbReference>
<evidence type="ECO:0008006" key="3">
    <source>
        <dbReference type="Google" id="ProtNLM"/>
    </source>
</evidence>
<dbReference type="SUPFAM" id="SSF56655">
    <property type="entry name" value="Carbohydrate phosphatase"/>
    <property type="match status" value="1"/>
</dbReference>
<dbReference type="AlphaFoldDB" id="A0A518CYV3"/>
<dbReference type="Gene3D" id="3.40.190.80">
    <property type="match status" value="1"/>
</dbReference>
<protein>
    <recommendedName>
        <fullName evidence="3">Inositol monophosphatase family protein</fullName>
    </recommendedName>
</protein>
<proteinExistence type="predicted"/>